<evidence type="ECO:0000313" key="3">
    <source>
        <dbReference type="Proteomes" id="UP001304847"/>
    </source>
</evidence>
<protein>
    <submittedName>
        <fullName evidence="2">Uncharacterized protein</fullName>
    </submittedName>
</protein>
<accession>A0ABU5WBT8</accession>
<feature type="region of interest" description="Disordered" evidence="1">
    <location>
        <begin position="122"/>
        <end position="143"/>
    </location>
</feature>
<proteinExistence type="predicted"/>
<evidence type="ECO:0000256" key="1">
    <source>
        <dbReference type="SAM" id="MobiDB-lite"/>
    </source>
</evidence>
<dbReference type="Proteomes" id="UP001304847">
    <property type="component" value="Unassembled WGS sequence"/>
</dbReference>
<gene>
    <name evidence="2" type="ORF">VCX44_16900</name>
</gene>
<sequence>MEPLIDSREVTLVTPGGLSASAVVRALTGLQMFEYQELLLTKYSDWPQQPEHPASDSDMARYMIAVQKHVSRLNLLMAAFGLSYQHPDKTIDQVIEWVAESYPNLEHHLRLAMAVKSLSGLEPPVQTDAGSEQEVAPLDPKKG</sequence>
<dbReference type="RefSeq" id="WP_323580830.1">
    <property type="nucleotide sequence ID" value="NZ_JAYGOJ010000107.1"/>
</dbReference>
<name>A0ABU5WBT8_AERCA</name>
<reference evidence="2 3" key="1">
    <citation type="submission" date="2023-12" db="EMBL/GenBank/DDBJ databases">
        <title>Characterization of antibiotic resistance in Aeromonas spp. in hospital effluent.</title>
        <authorList>
            <person name="Negoseki B.R.S."/>
            <person name="Krul D."/>
            <person name="Siqueira A.C."/>
            <person name="Almeida M."/>
            <person name="Mesa D."/>
            <person name="Conte D."/>
            <person name="Dalla-Costa L.M."/>
        </authorList>
    </citation>
    <scope>NUCLEOTIDE SEQUENCE [LARGE SCALE GENOMIC DNA]</scope>
    <source>
        <strain evidence="2 3">36v</strain>
    </source>
</reference>
<dbReference type="EMBL" id="JAYGOJ010000107">
    <property type="protein sequence ID" value="MEA9437437.1"/>
    <property type="molecule type" value="Genomic_DNA"/>
</dbReference>
<keyword evidence="3" id="KW-1185">Reference proteome</keyword>
<comment type="caution">
    <text evidence="2">The sequence shown here is derived from an EMBL/GenBank/DDBJ whole genome shotgun (WGS) entry which is preliminary data.</text>
</comment>
<organism evidence="2 3">
    <name type="scientific">Aeromonas caviae</name>
    <name type="common">Aeromonas punctata</name>
    <dbReference type="NCBI Taxonomy" id="648"/>
    <lineage>
        <taxon>Bacteria</taxon>
        <taxon>Pseudomonadati</taxon>
        <taxon>Pseudomonadota</taxon>
        <taxon>Gammaproteobacteria</taxon>
        <taxon>Aeromonadales</taxon>
        <taxon>Aeromonadaceae</taxon>
        <taxon>Aeromonas</taxon>
    </lineage>
</organism>
<evidence type="ECO:0000313" key="2">
    <source>
        <dbReference type="EMBL" id="MEA9437437.1"/>
    </source>
</evidence>